<comment type="caution">
    <text evidence="3">The sequence shown here is derived from an EMBL/GenBank/DDBJ whole genome shotgun (WGS) entry which is preliminary data.</text>
</comment>
<dbReference type="Proteomes" id="UP000541610">
    <property type="component" value="Unassembled WGS sequence"/>
</dbReference>
<protein>
    <submittedName>
        <fullName evidence="3">Uncharacterized protein</fullName>
    </submittedName>
</protein>
<proteinExistence type="predicted"/>
<evidence type="ECO:0000256" key="1">
    <source>
        <dbReference type="SAM" id="Coils"/>
    </source>
</evidence>
<gene>
    <name evidence="3" type="ORF">FOZ60_012433</name>
</gene>
<dbReference type="Gene3D" id="1.10.443.10">
    <property type="entry name" value="Intergrase catalytic core"/>
    <property type="match status" value="1"/>
</dbReference>
<sequence length="1047" mass="116946">MDGCSAPGQKSGKRTAEAAVRRNSEKRGRQRDSWREAEEVRSCLSSLETEAQDLRREWERSQVEGLTDGTAGPGFCPWSIQYGPRTRVQSALIDVLEDKIEDFAETNSRKFVRRWSVLPRGEQGGFDWTGVERDVDELADQLRTEWCAIIKVDGRTARSGSPLRPLLLKELALIFNPNFPEDWNVIDQIDQGVSIGHPFSLLERETFRSYRSAESDEGREIVTRCLEEEKAIYEKSRIRISCQKMRSRSGVNDLIEGSGNLEDTASLPGLRAVSLLDASEAFRHISVHVRDRVYLYLSAVDDKGERQLYRNLRIPFGLVSSPIWWIRTYNDGVFESAAHRCFDDFISLILVSRVVGVRSELAKARISDSVDMKVEIPEDKITLVCQQGDLLLHKAAKKEKTFTRYQCHLSDIYSWCHKVKSARSTSGAPVRYAFLGERAASKVSLLLNALLAGVLDARIDIHPIVDRLQKVDAMQLACVAALQGMDCDMALRVHTLLALSSPRVYAGTRTEPSSIQHVYVRAVAEGDPCGGLPTVGSRNRQIPTVDPDTISAVVSAAHMPSTARKYNSVLPRYESLMVRMQMEPWPVRGIPLVTYITALTREAKVQFGTIKDYVQKVRCAGVLEHGRLSDQESELVPLALLGAAKILGVKSPRRARKLSKRDLRALSSLVPRSGNRGVPVADIIGVAGLFRLRELVELKWEDIVWSRCESGEPCVVVQIRGAKSDQVGRGRSVNIGCCRGSSGDCEIGVCPYHRLRQWWKKFAITSNKFRGSVFAGTYEDLRRDICGLTLDASYRLMLKIIMTCVHATRALRGCWEPMTEHRAETVEDLLEENPFAEDALNALVSNLVNNDLTTIDFLAQAPVALVDALLNTYDGEAAKASARLRLDVIIEEAQARRSLKRGRAEKEIKVSNMVTGLKSLQGHVGPLALKAPPELVSQRRFLNDLEEDPYTYVPPSDLQVAQDVVDSSVTTQKLGAFMVGHISRPWLGRLRLTGCAQVGVLNRDRDSKPEGKRSHPEVPETVDIEWDDEHSDIDTLDLSSATYHIVR</sequence>
<feature type="coiled-coil region" evidence="1">
    <location>
        <begin position="37"/>
        <end position="64"/>
    </location>
</feature>
<feature type="region of interest" description="Disordered" evidence="2">
    <location>
        <begin position="1"/>
        <end position="37"/>
    </location>
</feature>
<accession>A0A7J6NBL6</accession>
<dbReference type="InterPro" id="IPR013762">
    <property type="entry name" value="Integrase-like_cat_sf"/>
</dbReference>
<evidence type="ECO:0000313" key="3">
    <source>
        <dbReference type="EMBL" id="KAF4681226.1"/>
    </source>
</evidence>
<organism evidence="3 4">
    <name type="scientific">Perkinsus olseni</name>
    <name type="common">Perkinsus atlanticus</name>
    <dbReference type="NCBI Taxonomy" id="32597"/>
    <lineage>
        <taxon>Eukaryota</taxon>
        <taxon>Sar</taxon>
        <taxon>Alveolata</taxon>
        <taxon>Perkinsozoa</taxon>
        <taxon>Perkinsea</taxon>
        <taxon>Perkinsida</taxon>
        <taxon>Perkinsidae</taxon>
        <taxon>Perkinsus</taxon>
    </lineage>
</organism>
<name>A0A7J6NBL6_PEROL</name>
<keyword evidence="1" id="KW-0175">Coiled coil</keyword>
<reference evidence="3 4" key="1">
    <citation type="submission" date="2020-04" db="EMBL/GenBank/DDBJ databases">
        <title>Perkinsus olseni comparative genomics.</title>
        <authorList>
            <person name="Bogema D.R."/>
        </authorList>
    </citation>
    <scope>NUCLEOTIDE SEQUENCE [LARGE SCALE GENOMIC DNA]</scope>
    <source>
        <strain evidence="3">00978-12</strain>
    </source>
</reference>
<evidence type="ECO:0000313" key="4">
    <source>
        <dbReference type="Proteomes" id="UP000541610"/>
    </source>
</evidence>
<dbReference type="GO" id="GO:0003677">
    <property type="term" value="F:DNA binding"/>
    <property type="evidence" value="ECO:0007669"/>
    <property type="project" value="InterPro"/>
</dbReference>
<dbReference type="SUPFAM" id="SSF56672">
    <property type="entry name" value="DNA/RNA polymerases"/>
    <property type="match status" value="1"/>
</dbReference>
<feature type="compositionally biased region" description="Basic and acidic residues" evidence="2">
    <location>
        <begin position="14"/>
        <end position="37"/>
    </location>
</feature>
<dbReference type="GO" id="GO:0015074">
    <property type="term" value="P:DNA integration"/>
    <property type="evidence" value="ECO:0007669"/>
    <property type="project" value="InterPro"/>
</dbReference>
<evidence type="ECO:0000256" key="2">
    <source>
        <dbReference type="SAM" id="MobiDB-lite"/>
    </source>
</evidence>
<dbReference type="EMBL" id="JABANP010000532">
    <property type="protein sequence ID" value="KAF4681226.1"/>
    <property type="molecule type" value="Genomic_DNA"/>
</dbReference>
<dbReference type="GO" id="GO:0006310">
    <property type="term" value="P:DNA recombination"/>
    <property type="evidence" value="ECO:0007669"/>
    <property type="project" value="InterPro"/>
</dbReference>
<dbReference type="InterPro" id="IPR043502">
    <property type="entry name" value="DNA/RNA_pol_sf"/>
</dbReference>
<dbReference type="AlphaFoldDB" id="A0A7J6NBL6"/>